<dbReference type="EMBL" id="JXMS01000031">
    <property type="protein sequence ID" value="OBQ46063.1"/>
    <property type="molecule type" value="Genomic_DNA"/>
</dbReference>
<accession>A0A1B7X9L0</accession>
<dbReference type="PATRIC" id="fig|1560234.3.peg.2138"/>
<dbReference type="STRING" id="1560234.SP90_14280"/>
<proteinExistence type="predicted"/>
<comment type="caution">
    <text evidence="1">The sequence shown here is derived from an EMBL/GenBank/DDBJ whole genome shotgun (WGS) entry which is preliminary data.</text>
</comment>
<evidence type="ECO:0000313" key="2">
    <source>
        <dbReference type="Proteomes" id="UP000091979"/>
    </source>
</evidence>
<keyword evidence="2" id="KW-1185">Reference proteome</keyword>
<sequence>MGEVVTKYQRALQIWSILICAAKDRKTYTYGGVADILGFEGAGVMGGMLGPIMRYCDENDLPPLTVLVVNQETGLPSSGLITVTKKNMHQRREEVFNFDWFGEEPPQTEDFERADKG</sequence>
<dbReference type="Proteomes" id="UP000091979">
    <property type="component" value="Unassembled WGS sequence"/>
</dbReference>
<evidence type="ECO:0000313" key="1">
    <source>
        <dbReference type="EMBL" id="OBQ46063.1"/>
    </source>
</evidence>
<protein>
    <submittedName>
        <fullName evidence="1">Uncharacterized protein</fullName>
    </submittedName>
</protein>
<name>A0A1B7X9L0_9BACT</name>
<dbReference type="AlphaFoldDB" id="A0A1B7X9L0"/>
<reference evidence="1 2" key="1">
    <citation type="submission" date="2015-01" db="EMBL/GenBank/DDBJ databases">
        <title>Desulfovibrio sp. JC271 draft genome sequence.</title>
        <authorList>
            <person name="Shivani Y."/>
            <person name="Subhash Y."/>
            <person name="Sasikala C."/>
            <person name="Ramana C.V."/>
        </authorList>
    </citation>
    <scope>NUCLEOTIDE SEQUENCE [LARGE SCALE GENOMIC DNA]</scope>
    <source>
        <strain evidence="1 2">JC271</strain>
    </source>
</reference>
<organism evidence="1 2">
    <name type="scientific">Halodesulfovibrio spirochaetisodalis</name>
    <dbReference type="NCBI Taxonomy" id="1560234"/>
    <lineage>
        <taxon>Bacteria</taxon>
        <taxon>Pseudomonadati</taxon>
        <taxon>Thermodesulfobacteriota</taxon>
        <taxon>Desulfovibrionia</taxon>
        <taxon>Desulfovibrionales</taxon>
        <taxon>Desulfovibrionaceae</taxon>
        <taxon>Halodesulfovibrio</taxon>
    </lineage>
</organism>
<dbReference type="OrthoDB" id="2052851at2"/>
<gene>
    <name evidence="1" type="ORF">SP90_14280</name>
</gene>